<dbReference type="Pfam" id="PF13508">
    <property type="entry name" value="Acetyltransf_7"/>
    <property type="match status" value="1"/>
</dbReference>
<sequence length="278" mass="30844">MTGNIIPLTRKNLREVVTLSDKLGWDYSLHELELALHTGRLFGFHKEDGEIIATSAIFPWSGLCSLGMVMVHPGYRRIGLGRQMTIHALKASANTPVMLVATEEGKPLYEKLGFQRVSQLHKLVASSYLRAEAPADGYTLTPIIPEDADRILALDRHAFKGDRGSFLKLRMERSAHGFKLETDHGEITGYALSFQNPGMLAIGPVVAPGPLSALRLIHHIASSHQGRMRLDLFPDPHLTEELQRSGFRIDRRPPVMMKNGDTLPTRPHLYAVAAQAYG</sequence>
<dbReference type="Gene3D" id="3.40.630.30">
    <property type="match status" value="1"/>
</dbReference>
<dbReference type="InterPro" id="IPR052729">
    <property type="entry name" value="Acyl/Acetyltrans_Enzymes"/>
</dbReference>
<dbReference type="AlphaFoldDB" id="A0A1N7MK55"/>
<dbReference type="SUPFAM" id="SSF55729">
    <property type="entry name" value="Acyl-CoA N-acyltransferases (Nat)"/>
    <property type="match status" value="1"/>
</dbReference>
<proteinExistence type="predicted"/>
<dbReference type="EMBL" id="FTOD01000006">
    <property type="protein sequence ID" value="SIS86331.1"/>
    <property type="molecule type" value="Genomic_DNA"/>
</dbReference>
<gene>
    <name evidence="2" type="ORF">SAMN05421790_106146</name>
</gene>
<name>A0A1N7MK55_9BACL</name>
<dbReference type="PROSITE" id="PS51186">
    <property type="entry name" value="GNAT"/>
    <property type="match status" value="1"/>
</dbReference>
<feature type="domain" description="N-acetyltransferase" evidence="1">
    <location>
        <begin position="3"/>
        <end position="136"/>
    </location>
</feature>
<accession>A0A1N7MK55</accession>
<evidence type="ECO:0000313" key="3">
    <source>
        <dbReference type="Proteomes" id="UP000186795"/>
    </source>
</evidence>
<keyword evidence="2" id="KW-0808">Transferase</keyword>
<dbReference type="Gene3D" id="3.40.630.90">
    <property type="match status" value="1"/>
</dbReference>
<dbReference type="InterPro" id="IPR016181">
    <property type="entry name" value="Acyl_CoA_acyltransferase"/>
</dbReference>
<dbReference type="OrthoDB" id="8453373at2"/>
<dbReference type="GO" id="GO:0016747">
    <property type="term" value="F:acyltransferase activity, transferring groups other than amino-acyl groups"/>
    <property type="evidence" value="ECO:0007669"/>
    <property type="project" value="InterPro"/>
</dbReference>
<reference evidence="3" key="1">
    <citation type="submission" date="2017-01" db="EMBL/GenBank/DDBJ databases">
        <authorList>
            <person name="Varghese N."/>
            <person name="Submissions S."/>
        </authorList>
    </citation>
    <scope>NUCLEOTIDE SEQUENCE [LARGE SCALE GENOMIC DNA]</scope>
    <source>
        <strain evidence="3">DSM 45196</strain>
    </source>
</reference>
<dbReference type="Pfam" id="PF18014">
    <property type="entry name" value="Acetyltransf_18"/>
    <property type="match status" value="1"/>
</dbReference>
<evidence type="ECO:0000313" key="2">
    <source>
        <dbReference type="EMBL" id="SIS86331.1"/>
    </source>
</evidence>
<dbReference type="InterPro" id="IPR041496">
    <property type="entry name" value="YitH/HolE_GNAT"/>
</dbReference>
<dbReference type="Proteomes" id="UP000186795">
    <property type="component" value="Unassembled WGS sequence"/>
</dbReference>
<organism evidence="2 3">
    <name type="scientific">Kroppenstedtia eburnea</name>
    <dbReference type="NCBI Taxonomy" id="714067"/>
    <lineage>
        <taxon>Bacteria</taxon>
        <taxon>Bacillati</taxon>
        <taxon>Bacillota</taxon>
        <taxon>Bacilli</taxon>
        <taxon>Bacillales</taxon>
        <taxon>Thermoactinomycetaceae</taxon>
        <taxon>Kroppenstedtia</taxon>
    </lineage>
</organism>
<dbReference type="PANTHER" id="PTHR47237">
    <property type="entry name" value="SLL0310 PROTEIN"/>
    <property type="match status" value="1"/>
</dbReference>
<keyword evidence="3" id="KW-1185">Reference proteome</keyword>
<dbReference type="InterPro" id="IPR000182">
    <property type="entry name" value="GNAT_dom"/>
</dbReference>
<protein>
    <submittedName>
        <fullName evidence="2">Acetyltransferase (GNAT) domain-containing protein</fullName>
    </submittedName>
</protein>
<dbReference type="RefSeq" id="WP_076525100.1">
    <property type="nucleotide sequence ID" value="NZ_CP048103.1"/>
</dbReference>
<dbReference type="CDD" id="cd04301">
    <property type="entry name" value="NAT_SF"/>
    <property type="match status" value="1"/>
</dbReference>
<evidence type="ECO:0000259" key="1">
    <source>
        <dbReference type="PROSITE" id="PS51186"/>
    </source>
</evidence>
<dbReference type="PANTHER" id="PTHR47237:SF2">
    <property type="entry name" value="BLL4206 PROTEIN"/>
    <property type="match status" value="1"/>
</dbReference>